<dbReference type="OrthoDB" id="5177725at2"/>
<gene>
    <name evidence="2" type="ORF">E0H26_25370</name>
</gene>
<dbReference type="InterPro" id="IPR043917">
    <property type="entry name" value="DUF5753"/>
</dbReference>
<evidence type="ECO:0000313" key="2">
    <source>
        <dbReference type="EMBL" id="TCB91620.1"/>
    </source>
</evidence>
<dbReference type="EMBL" id="SJJR01000024">
    <property type="protein sequence ID" value="TCB91620.1"/>
    <property type="molecule type" value="Genomic_DNA"/>
</dbReference>
<accession>A0A4R0G4J3</accession>
<feature type="domain" description="DUF5753" evidence="1">
    <location>
        <begin position="101"/>
        <end position="275"/>
    </location>
</feature>
<dbReference type="InterPro" id="IPR010982">
    <property type="entry name" value="Lambda_DNA-bd_dom_sf"/>
</dbReference>
<dbReference type="SUPFAM" id="SSF47413">
    <property type="entry name" value="lambda repressor-like DNA-binding domains"/>
    <property type="match status" value="1"/>
</dbReference>
<sequence length="282" mass="32530">MATDGYGATIAKRRLARRLTELRVRAGYTANQVCDKLAWGRGKVGRFEANAWRRPEMSDIRDLLRIYGATDDECTELERLAITARERPWWREYPDVFEDGEFAGFEADATTISAYMPLIVPGLLQTRAYAEAWISRSPRPPEWRHRALESRLRRQEILVREQKPPRLVAVITEASLMYRWGTQDDRRAQVQHLVTMGRRPNVEVRLLRFADGLHPGISGMINIFSYPDDPALVFMETDTTIRELSDLEDARMHMLLFNEIRDAALSPAKTTKHLTMLAETLE</sequence>
<proteinExistence type="predicted"/>
<protein>
    <submittedName>
        <fullName evidence="2">XRE family transcriptional regulator</fullName>
    </submittedName>
</protein>
<dbReference type="AlphaFoldDB" id="A0A4R0G4J3"/>
<dbReference type="RefSeq" id="WP_131307991.1">
    <property type="nucleotide sequence ID" value="NZ_SJJR01000024.1"/>
</dbReference>
<keyword evidence="3" id="KW-1185">Reference proteome</keyword>
<evidence type="ECO:0000259" key="1">
    <source>
        <dbReference type="Pfam" id="PF19054"/>
    </source>
</evidence>
<dbReference type="CDD" id="cd00093">
    <property type="entry name" value="HTH_XRE"/>
    <property type="match status" value="1"/>
</dbReference>
<dbReference type="GO" id="GO:0003677">
    <property type="term" value="F:DNA binding"/>
    <property type="evidence" value="ECO:0007669"/>
    <property type="project" value="InterPro"/>
</dbReference>
<dbReference type="Pfam" id="PF13560">
    <property type="entry name" value="HTH_31"/>
    <property type="match status" value="1"/>
</dbReference>
<name>A0A4R0G4J3_9ACTN</name>
<comment type="caution">
    <text evidence="2">The sequence shown here is derived from an EMBL/GenBank/DDBJ whole genome shotgun (WGS) entry which is preliminary data.</text>
</comment>
<evidence type="ECO:0000313" key="3">
    <source>
        <dbReference type="Proteomes" id="UP000292274"/>
    </source>
</evidence>
<dbReference type="InterPro" id="IPR001387">
    <property type="entry name" value="Cro/C1-type_HTH"/>
</dbReference>
<dbReference type="Pfam" id="PF19054">
    <property type="entry name" value="DUF5753"/>
    <property type="match status" value="1"/>
</dbReference>
<dbReference type="Proteomes" id="UP000292274">
    <property type="component" value="Unassembled WGS sequence"/>
</dbReference>
<reference evidence="2 3" key="1">
    <citation type="submission" date="2019-02" db="EMBL/GenBank/DDBJ databases">
        <title>Jishengella sp. nov., isolated from a root of Zingiber montanum.</title>
        <authorList>
            <person name="Kuncharoen N."/>
            <person name="Kudo T."/>
            <person name="Masahiro Y."/>
            <person name="Ohkuma M."/>
            <person name="Tanasupawat S."/>
        </authorList>
    </citation>
    <scope>NUCLEOTIDE SEQUENCE [LARGE SCALE GENOMIC DNA]</scope>
    <source>
        <strain evidence="2 3">PLAI 1-1</strain>
    </source>
</reference>
<organism evidence="2 3">
    <name type="scientific">Micromonospora zingiberis</name>
    <dbReference type="NCBI Taxonomy" id="2053011"/>
    <lineage>
        <taxon>Bacteria</taxon>
        <taxon>Bacillati</taxon>
        <taxon>Actinomycetota</taxon>
        <taxon>Actinomycetes</taxon>
        <taxon>Micromonosporales</taxon>
        <taxon>Micromonosporaceae</taxon>
        <taxon>Micromonospora</taxon>
    </lineage>
</organism>